<evidence type="ECO:0000256" key="4">
    <source>
        <dbReference type="ARBA" id="ARBA00022679"/>
    </source>
</evidence>
<dbReference type="GO" id="GO:0032259">
    <property type="term" value="P:methylation"/>
    <property type="evidence" value="ECO:0007669"/>
    <property type="project" value="UniProtKB-KW"/>
</dbReference>
<feature type="region of interest" description="Disordered" evidence="10">
    <location>
        <begin position="462"/>
        <end position="512"/>
    </location>
</feature>
<dbReference type="RefSeq" id="XP_062779475.1">
    <property type="nucleotide sequence ID" value="XM_062923424.1"/>
</dbReference>
<dbReference type="Proteomes" id="UP001322277">
    <property type="component" value="Chromosome 4"/>
</dbReference>
<dbReference type="SUPFAM" id="SSF53335">
    <property type="entry name" value="S-adenosyl-L-methionine-dependent methyltransferases"/>
    <property type="match status" value="1"/>
</dbReference>
<feature type="compositionally biased region" description="Polar residues" evidence="10">
    <location>
        <begin position="499"/>
        <end position="512"/>
    </location>
</feature>
<dbReference type="InterPro" id="IPR049900">
    <property type="entry name" value="PKS_mFAS_DH"/>
</dbReference>
<dbReference type="Pfam" id="PF08659">
    <property type="entry name" value="KR"/>
    <property type="match status" value="1"/>
</dbReference>
<dbReference type="InterPro" id="IPR014043">
    <property type="entry name" value="Acyl_transferase_dom"/>
</dbReference>
<feature type="active site" description="Proton donor; for dehydratase activity" evidence="9">
    <location>
        <position position="1213"/>
    </location>
</feature>
<evidence type="ECO:0000256" key="3">
    <source>
        <dbReference type="ARBA" id="ARBA00022603"/>
    </source>
</evidence>
<dbReference type="Gene3D" id="3.40.47.10">
    <property type="match status" value="1"/>
</dbReference>
<dbReference type="InterPro" id="IPR049552">
    <property type="entry name" value="PKS_DH_N"/>
</dbReference>
<dbReference type="Pfam" id="PF08240">
    <property type="entry name" value="ADH_N"/>
    <property type="match status" value="1"/>
</dbReference>
<dbReference type="InterPro" id="IPR049551">
    <property type="entry name" value="PKS_DH_C"/>
</dbReference>
<dbReference type="InterPro" id="IPR020843">
    <property type="entry name" value="ER"/>
</dbReference>
<dbReference type="SMART" id="SM00823">
    <property type="entry name" value="PKS_PP"/>
    <property type="match status" value="1"/>
</dbReference>
<dbReference type="Pfam" id="PF21089">
    <property type="entry name" value="PKS_DH_N"/>
    <property type="match status" value="1"/>
</dbReference>
<keyword evidence="7" id="KW-0511">Multifunctional enzyme</keyword>
<gene>
    <name evidence="14" type="ORF">CDEST_07265</name>
</gene>
<organism evidence="14 15">
    <name type="scientific">Colletotrichum destructivum</name>
    <dbReference type="NCBI Taxonomy" id="34406"/>
    <lineage>
        <taxon>Eukaryota</taxon>
        <taxon>Fungi</taxon>
        <taxon>Dikarya</taxon>
        <taxon>Ascomycota</taxon>
        <taxon>Pezizomycotina</taxon>
        <taxon>Sordariomycetes</taxon>
        <taxon>Hypocreomycetidae</taxon>
        <taxon>Glomerellales</taxon>
        <taxon>Glomerellaceae</taxon>
        <taxon>Colletotrichum</taxon>
        <taxon>Colletotrichum destructivum species complex</taxon>
    </lineage>
</organism>
<evidence type="ECO:0000256" key="6">
    <source>
        <dbReference type="ARBA" id="ARBA00023002"/>
    </source>
</evidence>
<dbReference type="GO" id="GO:0008168">
    <property type="term" value="F:methyltransferase activity"/>
    <property type="evidence" value="ECO:0007669"/>
    <property type="project" value="UniProtKB-KW"/>
</dbReference>
<dbReference type="SUPFAM" id="SSF55048">
    <property type="entry name" value="Probable ACP-binding domain of malonyl-CoA ACP transacylase"/>
    <property type="match status" value="1"/>
</dbReference>
<dbReference type="InterPro" id="IPR018201">
    <property type="entry name" value="Ketoacyl_synth_AS"/>
</dbReference>
<accession>A0AAX4IFX1</accession>
<feature type="domain" description="Carrier" evidence="11">
    <location>
        <begin position="2510"/>
        <end position="2587"/>
    </location>
</feature>
<dbReference type="Gene3D" id="3.40.50.150">
    <property type="entry name" value="Vaccinia Virus protein VP39"/>
    <property type="match status" value="1"/>
</dbReference>
<evidence type="ECO:0000259" key="13">
    <source>
        <dbReference type="PROSITE" id="PS52019"/>
    </source>
</evidence>
<dbReference type="InterPro" id="IPR029063">
    <property type="entry name" value="SAM-dependent_MTases_sf"/>
</dbReference>
<dbReference type="SUPFAM" id="SSF52151">
    <property type="entry name" value="FabD/lysophospholipase-like"/>
    <property type="match status" value="1"/>
</dbReference>
<dbReference type="Pfam" id="PF00107">
    <property type="entry name" value="ADH_zinc_N"/>
    <property type="match status" value="1"/>
</dbReference>
<protein>
    <submittedName>
        <fullName evidence="14">Acyl transferase domain superfamily, phosphopantetheine binding ACP domain, thiolase</fullName>
    </submittedName>
</protein>
<dbReference type="Gene3D" id="1.10.1200.10">
    <property type="entry name" value="ACP-like"/>
    <property type="match status" value="1"/>
</dbReference>
<dbReference type="SMART" id="SM00826">
    <property type="entry name" value="PKS_DH"/>
    <property type="match status" value="1"/>
</dbReference>
<dbReference type="InterPro" id="IPR013154">
    <property type="entry name" value="ADH-like_N"/>
</dbReference>
<proteinExistence type="predicted"/>
<dbReference type="PROSITE" id="PS52019">
    <property type="entry name" value="PKS_MFAS_DH"/>
    <property type="match status" value="1"/>
</dbReference>
<evidence type="ECO:0000256" key="10">
    <source>
        <dbReference type="SAM" id="MobiDB-lite"/>
    </source>
</evidence>
<dbReference type="InterPro" id="IPR001227">
    <property type="entry name" value="Ac_transferase_dom_sf"/>
</dbReference>
<reference evidence="15" key="1">
    <citation type="journal article" date="2023" name="bioRxiv">
        <title>Complete genome of the Medicago anthracnose fungus, Colletotrichum destructivum, reveals a mini-chromosome-like region within a core chromosome.</title>
        <authorList>
            <person name="Lapalu N."/>
            <person name="Simon A."/>
            <person name="Lu A."/>
            <person name="Plaumann P.-L."/>
            <person name="Amselem J."/>
            <person name="Pigne S."/>
            <person name="Auger A."/>
            <person name="Koch C."/>
            <person name="Dallery J.-F."/>
            <person name="O'Connell R.J."/>
        </authorList>
    </citation>
    <scope>NUCLEOTIDE SEQUENCE [LARGE SCALE GENOMIC DNA]</scope>
    <source>
        <strain evidence="15">CBS 520.97</strain>
    </source>
</reference>
<dbReference type="GO" id="GO:0030639">
    <property type="term" value="P:polyketide biosynthetic process"/>
    <property type="evidence" value="ECO:0007669"/>
    <property type="project" value="UniProtKB-ARBA"/>
</dbReference>
<keyword evidence="6" id="KW-0560">Oxidoreductase</keyword>
<dbReference type="InterPro" id="IPR032821">
    <property type="entry name" value="PKS_assoc"/>
</dbReference>
<dbReference type="GO" id="GO:0004315">
    <property type="term" value="F:3-oxoacyl-[acyl-carrier-protein] synthase activity"/>
    <property type="evidence" value="ECO:0007669"/>
    <property type="project" value="InterPro"/>
</dbReference>
<dbReference type="InterPro" id="IPR050091">
    <property type="entry name" value="PKS_NRPS_Biosynth_Enz"/>
</dbReference>
<dbReference type="Pfam" id="PF23297">
    <property type="entry name" value="ACP_SdgA_C"/>
    <property type="match status" value="1"/>
</dbReference>
<dbReference type="PANTHER" id="PTHR43775">
    <property type="entry name" value="FATTY ACID SYNTHASE"/>
    <property type="match status" value="1"/>
</dbReference>
<dbReference type="PROSITE" id="PS00606">
    <property type="entry name" value="KS3_1"/>
    <property type="match status" value="1"/>
</dbReference>
<evidence type="ECO:0000259" key="12">
    <source>
        <dbReference type="PROSITE" id="PS52004"/>
    </source>
</evidence>
<evidence type="ECO:0000256" key="7">
    <source>
        <dbReference type="ARBA" id="ARBA00023268"/>
    </source>
</evidence>
<keyword evidence="15" id="KW-1185">Reference proteome</keyword>
<dbReference type="PROSITE" id="PS50075">
    <property type="entry name" value="CARRIER"/>
    <property type="match status" value="1"/>
</dbReference>
<dbReference type="EMBL" id="CP137308">
    <property type="protein sequence ID" value="WQF82251.1"/>
    <property type="molecule type" value="Genomic_DNA"/>
</dbReference>
<keyword evidence="4 14" id="KW-0808">Transferase</keyword>
<dbReference type="Pfam" id="PF00109">
    <property type="entry name" value="ketoacyl-synt"/>
    <property type="match status" value="1"/>
</dbReference>
<dbReference type="Gene3D" id="3.10.129.110">
    <property type="entry name" value="Polyketide synthase dehydratase"/>
    <property type="match status" value="1"/>
</dbReference>
<dbReference type="SUPFAM" id="SSF51735">
    <property type="entry name" value="NAD(P)-binding Rossmann-fold domains"/>
    <property type="match status" value="2"/>
</dbReference>
<dbReference type="InterPro" id="IPR016035">
    <property type="entry name" value="Acyl_Trfase/lysoPLipase"/>
</dbReference>
<dbReference type="Gene3D" id="3.30.70.3290">
    <property type="match status" value="1"/>
</dbReference>
<dbReference type="InterPro" id="IPR036736">
    <property type="entry name" value="ACP-like_sf"/>
</dbReference>
<feature type="region of interest" description="N-terminal hotdog fold" evidence="9">
    <location>
        <begin position="986"/>
        <end position="1120"/>
    </location>
</feature>
<dbReference type="InterPro" id="IPR006162">
    <property type="entry name" value="Ppantetheine_attach_site"/>
</dbReference>
<feature type="domain" description="Ketosynthase family 3 (KS3)" evidence="12">
    <location>
        <begin position="13"/>
        <end position="438"/>
    </location>
</feature>
<dbReference type="FunFam" id="3.40.47.10:FF:000019">
    <property type="entry name" value="Polyketide synthase type I"/>
    <property type="match status" value="1"/>
</dbReference>
<dbReference type="KEGG" id="cdet:87943768"/>
<dbReference type="GO" id="GO:1901336">
    <property type="term" value="P:lactone biosynthetic process"/>
    <property type="evidence" value="ECO:0007669"/>
    <property type="project" value="UniProtKB-ARBA"/>
</dbReference>
<dbReference type="GO" id="GO:0004312">
    <property type="term" value="F:fatty acid synthase activity"/>
    <property type="evidence" value="ECO:0007669"/>
    <property type="project" value="TreeGrafter"/>
</dbReference>
<dbReference type="Pfam" id="PF16197">
    <property type="entry name" value="KAsynt_C_assoc"/>
    <property type="match status" value="1"/>
</dbReference>
<evidence type="ECO:0000313" key="15">
    <source>
        <dbReference type="Proteomes" id="UP001322277"/>
    </source>
</evidence>
<keyword evidence="2" id="KW-0597">Phosphoprotein</keyword>
<evidence type="ECO:0000256" key="1">
    <source>
        <dbReference type="ARBA" id="ARBA00022450"/>
    </source>
</evidence>
<feature type="region of interest" description="C-terminal hotdog fold" evidence="9">
    <location>
        <begin position="1148"/>
        <end position="1302"/>
    </location>
</feature>
<dbReference type="InterPro" id="IPR013968">
    <property type="entry name" value="PKS_KR"/>
</dbReference>
<dbReference type="InterPro" id="IPR056501">
    <property type="entry name" value="NAD-bd_HRPKS_sdrA"/>
</dbReference>
<dbReference type="SUPFAM" id="SSF50129">
    <property type="entry name" value="GroES-like"/>
    <property type="match status" value="1"/>
</dbReference>
<dbReference type="Pfam" id="PF23114">
    <property type="entry name" value="NAD-bd_HRPKS_sdrA"/>
    <property type="match status" value="1"/>
</dbReference>
<dbReference type="GO" id="GO:0016491">
    <property type="term" value="F:oxidoreductase activity"/>
    <property type="evidence" value="ECO:0007669"/>
    <property type="project" value="UniProtKB-KW"/>
</dbReference>
<dbReference type="SMART" id="SM00829">
    <property type="entry name" value="PKS_ER"/>
    <property type="match status" value="1"/>
</dbReference>
<evidence type="ECO:0000256" key="5">
    <source>
        <dbReference type="ARBA" id="ARBA00022857"/>
    </source>
</evidence>
<dbReference type="InterPro" id="IPR042104">
    <property type="entry name" value="PKS_dehydratase_sf"/>
</dbReference>
<evidence type="ECO:0000313" key="14">
    <source>
        <dbReference type="EMBL" id="WQF82251.1"/>
    </source>
</evidence>
<dbReference type="GO" id="GO:0031177">
    <property type="term" value="F:phosphopantetheine binding"/>
    <property type="evidence" value="ECO:0007669"/>
    <property type="project" value="InterPro"/>
</dbReference>
<dbReference type="Pfam" id="PF14765">
    <property type="entry name" value="PS-DH"/>
    <property type="match status" value="1"/>
</dbReference>
<dbReference type="InterPro" id="IPR013217">
    <property type="entry name" value="Methyltransf_12"/>
</dbReference>
<dbReference type="GeneID" id="87943768"/>
<dbReference type="InterPro" id="IPR009081">
    <property type="entry name" value="PP-bd_ACP"/>
</dbReference>
<dbReference type="InterPro" id="IPR057326">
    <property type="entry name" value="KR_dom"/>
</dbReference>
<dbReference type="Gene3D" id="3.40.366.10">
    <property type="entry name" value="Malonyl-Coenzyme A Acyl Carrier Protein, domain 2"/>
    <property type="match status" value="1"/>
</dbReference>
<dbReference type="SUPFAM" id="SSF53901">
    <property type="entry name" value="Thiolase-like"/>
    <property type="match status" value="1"/>
</dbReference>
<dbReference type="SMART" id="SM00822">
    <property type="entry name" value="PKS_KR"/>
    <property type="match status" value="1"/>
</dbReference>
<dbReference type="SMART" id="SM00827">
    <property type="entry name" value="PKS_AT"/>
    <property type="match status" value="1"/>
</dbReference>
<dbReference type="Pfam" id="PF00698">
    <property type="entry name" value="Acyl_transf_1"/>
    <property type="match status" value="1"/>
</dbReference>
<dbReference type="InterPro" id="IPR016039">
    <property type="entry name" value="Thiolase-like"/>
</dbReference>
<feature type="compositionally biased region" description="Polar residues" evidence="10">
    <location>
        <begin position="474"/>
        <end position="490"/>
    </location>
</feature>
<dbReference type="FunFam" id="3.40.50.720:FF:000209">
    <property type="entry name" value="Polyketide synthase Pks12"/>
    <property type="match status" value="1"/>
</dbReference>
<feature type="active site" description="Proton acceptor; for dehydratase activity" evidence="9">
    <location>
        <position position="1018"/>
    </location>
</feature>
<dbReference type="Pfam" id="PF08242">
    <property type="entry name" value="Methyltransf_12"/>
    <property type="match status" value="1"/>
</dbReference>
<dbReference type="PANTHER" id="PTHR43775:SF29">
    <property type="entry name" value="ASPERFURANONE POLYKETIDE SYNTHASE AFOG-RELATED"/>
    <property type="match status" value="1"/>
</dbReference>
<keyword evidence="3" id="KW-0489">Methyltransferase</keyword>
<dbReference type="InterPro" id="IPR036291">
    <property type="entry name" value="NAD(P)-bd_dom_sf"/>
</dbReference>
<keyword evidence="1" id="KW-0596">Phosphopantetheine</keyword>
<dbReference type="InterPro" id="IPR014030">
    <property type="entry name" value="Ketoacyl_synth_N"/>
</dbReference>
<evidence type="ECO:0000256" key="2">
    <source>
        <dbReference type="ARBA" id="ARBA00022553"/>
    </source>
</evidence>
<dbReference type="InterPro" id="IPR020807">
    <property type="entry name" value="PKS_DH"/>
</dbReference>
<dbReference type="InterPro" id="IPR013149">
    <property type="entry name" value="ADH-like_C"/>
</dbReference>
<dbReference type="InterPro" id="IPR020806">
    <property type="entry name" value="PKS_PP-bd"/>
</dbReference>
<dbReference type="InterPro" id="IPR014031">
    <property type="entry name" value="Ketoacyl_synth_C"/>
</dbReference>
<dbReference type="CDD" id="cd05195">
    <property type="entry name" value="enoyl_red"/>
    <property type="match status" value="1"/>
</dbReference>
<evidence type="ECO:0000259" key="11">
    <source>
        <dbReference type="PROSITE" id="PS50075"/>
    </source>
</evidence>
<keyword evidence="8" id="KW-0012">Acyltransferase</keyword>
<dbReference type="SMART" id="SM00825">
    <property type="entry name" value="PKS_KS"/>
    <property type="match status" value="1"/>
</dbReference>
<dbReference type="Gene3D" id="3.90.180.10">
    <property type="entry name" value="Medium-chain alcohol dehydrogenases, catalytic domain"/>
    <property type="match status" value="1"/>
</dbReference>
<dbReference type="InterPro" id="IPR016036">
    <property type="entry name" value="Malonyl_transacylase_ACP-bd"/>
</dbReference>
<evidence type="ECO:0000256" key="8">
    <source>
        <dbReference type="ARBA" id="ARBA00023315"/>
    </source>
</evidence>
<name>A0AAX4IFX1_9PEZI</name>
<dbReference type="Pfam" id="PF02801">
    <property type="entry name" value="Ketoacyl-synt_C"/>
    <property type="match status" value="1"/>
</dbReference>
<dbReference type="InterPro" id="IPR011032">
    <property type="entry name" value="GroES-like_sf"/>
</dbReference>
<dbReference type="InterPro" id="IPR020841">
    <property type="entry name" value="PKS_Beta-ketoAc_synthase_dom"/>
</dbReference>
<dbReference type="GO" id="GO:0006633">
    <property type="term" value="P:fatty acid biosynthetic process"/>
    <property type="evidence" value="ECO:0007669"/>
    <property type="project" value="InterPro"/>
</dbReference>
<keyword evidence="5" id="KW-0521">NADP</keyword>
<dbReference type="CDD" id="cd00833">
    <property type="entry name" value="PKS"/>
    <property type="match status" value="1"/>
</dbReference>
<dbReference type="Gene3D" id="3.40.50.720">
    <property type="entry name" value="NAD(P)-binding Rossmann-like Domain"/>
    <property type="match status" value="3"/>
</dbReference>
<feature type="domain" description="PKS/mFAS DH" evidence="13">
    <location>
        <begin position="986"/>
        <end position="1302"/>
    </location>
</feature>
<sequence length="2603" mass="286208">MSTRTPTPEEDASMPIAIIGIGGRFPGDATNPEKLWDMVSNGRHAMTEIPKSRFNIDAFYHPYAERQGSMNVRGGHFLKDDVSAFDAPFFAITPKEAHAMDPQQRMALEVSYESLENAGIRIEDIAGTSMGCYMASFTRDYSSLRAHDPEDLPLYEATGNGSTLISNRVSWYFDLRGPSLSLDTACSSSLVALHLACQSLRTGETETALVGGTNLILMPEMQLSMTALHFLSPDNKSQTFDHKANGYARGEGAAVMVIKPLHLALRDNNVIRGVIRGTGVNQDGHTPGITLPSAKAQEDLIRSVYKSAGLSFQDTTYFEAHGTGTAAGDPLEASAIGATLGAARPPGKPLIVGSIKTNVGHMEGVSGLGGLIKAIYALEKGQIPPNLWFEKANPKIPMEKWGIQVPTELLSWPTDGLRRASINSFGYGGTNAHCIVDDAYHYLVSRGLKGLHVTVGGGKTDGDVGYQHKRTNGHHNSNGTKVNGSVNGSHRPSVGVATPSETDSEGSVENQSSPKVFMWSAHEQIGCDRVAASLLEYLQQKQVEETFDEAESQLERLAFTLSEKRSRLPWKSYVVASSVEELTTSLEKNYPKPVRSSQVPKLGFIFTGQGAQWFAMGRELLVYPVFRKSILEASDYLSTLGCPWNLHDELLCTEKATHINEPSFSQPICIALQIALVDLLADWDIKPSVVVGHSSGEISAAYAKGSITREAAWKIAYHRGRLSSGLQTRGAMLAVGLGETDVHSYLDRVTDGQLVVACINSPASVTLSGDIGAIDQIQTFLTDDRVFARRLTVKTAYHSPHMKTLVYDYLESLQGVTPKQGSGVAMFSSVTGQVVEDNDLGPAYWVFNMVKPVKFSQAVEAALAYRPNKRRTTQNATFVNFFMEIGPHAALKGPLNQILSAQEKGKLELPYASVLVRGENAVVTALDAAGKLAQHGYPVRLTDTNRVTGATVSLTDMPPFAWNRSYRYWYESPVSVAFRKREHPRHDLFGCLSPHSSKLEPSWTNYLRVSEMPWMEHHKVQSSILYPFAGMLVMAIEAAKQIADHTKEIEGYHLRDIAAGAAIVVPVEEPVETKLQFRPWRSGSRLPDSFWNEFTISCRNRQGDWQQHCSGLVSVNYRDTVNETFRNERTAESDKYRKEYETMANAGLRAEDPRQVYAAMAELGLQWGPSFTNLTYIGSGDYEAHCALEIPDTKRYMPENFEFSHVIHPATLDGLIQMMIPALTPANAPLDKAKIPRFVESVYVSAKLDTAPGTKLYGYSSSVPYGFNESQSMVAVSDETWAEPLVIMKGCRNIALESVSDGSSHSTAKSLRKLGARPEWAVDMEHLSPTAAREWFGRTTDKIPDTKWDAIRDLELASFIICKRMLKMYTPKNAESFAPHLQQFYKFMQLQYSLATEGKLNCQTPDLDWLKTTQEFDDAHLIKVSEATVDGKLMCKQGAVLDKIFSGELEPLQVLREDDLLTNYYRNGIGTEKWNPIIEDFIESFKHKKSMKILEVGAGTGGTTTVVLNALGDRSEASACLSQYTYTDISSGFFEPAEEDFKEWAAFLDFKVLNIEKDPVKQGITPGIYDLVIANNVLHATTSIDACLANCRTMLKPGGTLLLVELTGTMARVPLIFGTLSGLWNGVNDNRNWGPMLTEQGWQTRLQQQGFTGLDMVFRDHATVDYSVSLMISRALPLPVEDLPQDIVAIKPVKMDDADELLFTNIIHTLRSQGCQVDIASLQETVSRDLTSKACLSFIEVSEPFMDTISQTDFEALKHLILTAKSTLWLTKGAAMDSEVPESNLLPGLSRTFRGEVPSIQLTLLDLDPSGATDPKGAEESVLRILRSSTNSGKIERPDWEYALRGGKVYVSRLEPDNPINDMLESSAEQPLPEMLPYNQPGRALALAVRTQGMLDTFQFIDDQEYAKALPDDFVEISVKAVGMNFHDVMISMGQIADTDLGVECSGVVTRVGNAVKKYKPGDKVITFRLGCYRTFLRNPEDMYQKMPENISFEAAATIPCIWTTVYYSIYDVARLQARESILIHAAAGGLGQAAIILAQHIGAEIYVTVSSEAKKQFLMDKYGILKDHVFNSRDLSFADGIKRMTNGRGVNVVINSLAGEALRRTWLCVAPFGRFIEVGKRDIVGNTGLDMSPFMHNIVFAGVNMLSIYRSNIPLFARIISDVMRLLGEGVIRPIDPLTVMDYSQIEEAFRIMQTGKHIGKMVLKAGDDDLVPIVPQRIKPFYLRPDVTYLLPGGLGGLGRSIASWMVDHGARYLAFTSRSGATKPAAKELVDNLVKRGVNVKAFACDISQKEAFAAALDKIKADFPPIAGVLTCAMQLQDSTFERMTIDDYVAAIRPKVQGTRNLHDMLPKDLDFFICLSSVGGIVGSRGQGNYNAGNTYQDALMHNRRAHGLKGTSINVGVVLGIGITAERGEILTYLKSGAMIGVREKELLATVQAAMADELPIQSVVGLSTGGLLKQNGHDEPYWFEDGRFAHLRIYDTQSFAVVNEDTTAELQAALAAATSLAEASELVCGALMRKLAKAMLIEIEDLDSSRPANAYGVDSLVAVEVRAWVFKDVKSDVSVFDILSNAPVSQLAENIAAKSQLVSASVRNVENTKDM</sequence>
<dbReference type="PROSITE" id="PS52004">
    <property type="entry name" value="KS3_2"/>
    <property type="match status" value="1"/>
</dbReference>
<dbReference type="SUPFAM" id="SSF47336">
    <property type="entry name" value="ACP-like"/>
    <property type="match status" value="1"/>
</dbReference>
<evidence type="ECO:0000256" key="9">
    <source>
        <dbReference type="PROSITE-ProRule" id="PRU01363"/>
    </source>
</evidence>
<dbReference type="PROSITE" id="PS00012">
    <property type="entry name" value="PHOSPHOPANTETHEINE"/>
    <property type="match status" value="1"/>
</dbReference>